<proteinExistence type="predicted"/>
<dbReference type="Proteomes" id="UP000234950">
    <property type="component" value="Unassembled WGS sequence"/>
</dbReference>
<comment type="caution">
    <text evidence="2">The sequence shown here is derived from an EMBL/GenBank/DDBJ whole genome shotgun (WGS) entry which is preliminary data.</text>
</comment>
<organism evidence="2 3">
    <name type="scientific">Neobacillus cucumis</name>
    <dbReference type="NCBI Taxonomy" id="1740721"/>
    <lineage>
        <taxon>Bacteria</taxon>
        <taxon>Bacillati</taxon>
        <taxon>Bacillota</taxon>
        <taxon>Bacilli</taxon>
        <taxon>Bacillales</taxon>
        <taxon>Bacillaceae</taxon>
        <taxon>Neobacillus</taxon>
    </lineage>
</organism>
<reference evidence="2 3" key="1">
    <citation type="submission" date="2017-11" db="EMBL/GenBank/DDBJ databases">
        <title>Comparitive Functional Genomics of Dry Heat Resistant strains isolated from the Viking Spacecraft.</title>
        <authorList>
            <person name="Seuylemezian A."/>
            <person name="Cooper K."/>
            <person name="Vaishampayan P."/>
        </authorList>
    </citation>
    <scope>NUCLEOTIDE SEQUENCE [LARGE SCALE GENOMIC DNA]</scope>
    <source>
        <strain evidence="2 3">V32-6</strain>
    </source>
</reference>
<dbReference type="Gene3D" id="3.40.50.720">
    <property type="entry name" value="NAD(P)-binding Rossmann-like Domain"/>
    <property type="match status" value="1"/>
</dbReference>
<keyword evidence="3" id="KW-1185">Reference proteome</keyword>
<name>A0A2N5HC40_9BACI</name>
<dbReference type="EMBL" id="PGVE01000063">
    <property type="protein sequence ID" value="PLS03087.1"/>
    <property type="molecule type" value="Genomic_DNA"/>
</dbReference>
<evidence type="ECO:0000259" key="1">
    <source>
        <dbReference type="Pfam" id="PF01370"/>
    </source>
</evidence>
<dbReference type="GO" id="GO:0004029">
    <property type="term" value="F:aldehyde dehydrogenase (NAD+) activity"/>
    <property type="evidence" value="ECO:0007669"/>
    <property type="project" value="TreeGrafter"/>
</dbReference>
<dbReference type="RefSeq" id="WP_101648818.1">
    <property type="nucleotide sequence ID" value="NZ_PGVE01000063.1"/>
</dbReference>
<dbReference type="InterPro" id="IPR001509">
    <property type="entry name" value="Epimerase_deHydtase"/>
</dbReference>
<dbReference type="InterPro" id="IPR051783">
    <property type="entry name" value="NAD(P)-dependent_oxidoreduct"/>
</dbReference>
<dbReference type="SUPFAM" id="SSF51735">
    <property type="entry name" value="NAD(P)-binding Rossmann-fold domains"/>
    <property type="match status" value="1"/>
</dbReference>
<dbReference type="AlphaFoldDB" id="A0A2N5HC40"/>
<accession>A0A2N5HC40</accession>
<dbReference type="Pfam" id="PF01370">
    <property type="entry name" value="Epimerase"/>
    <property type="match status" value="1"/>
</dbReference>
<evidence type="ECO:0000313" key="2">
    <source>
        <dbReference type="EMBL" id="PLS03087.1"/>
    </source>
</evidence>
<dbReference type="PANTHER" id="PTHR48079">
    <property type="entry name" value="PROTEIN YEEZ"/>
    <property type="match status" value="1"/>
</dbReference>
<gene>
    <name evidence="2" type="ORF">CVD27_15595</name>
</gene>
<dbReference type="GO" id="GO:0005737">
    <property type="term" value="C:cytoplasm"/>
    <property type="evidence" value="ECO:0007669"/>
    <property type="project" value="TreeGrafter"/>
</dbReference>
<dbReference type="InterPro" id="IPR036291">
    <property type="entry name" value="NAD(P)-bd_dom_sf"/>
</dbReference>
<sequence length="295" mass="32669">MKSALILGGTQFVGKRLVQLLLDQGIEVTIATRGKTPDPFGNQITRLKINREDAGSLDHAFRGQKWDVIFDQTCYSSQEALAALKALEGKAGQYVFTSSQAVYDFGTNHKEGNFNPLNFTPKLKHRAEYMGYVGYQEAKRSAEAILFQKAPITVAAIRFPIIIGKDDYTNRLKFHVDHVNSGEAMYIANPELRYSFIDSTEAAKFLLDIATSGYHGAINPGSSKDLSLRELVTLIEEMTGKKAKLDVDGAPSPYNLPGPWSVNTNLAQALGYSFTPLDKLLNQLIHFYIEQEVVG</sequence>
<feature type="domain" description="NAD-dependent epimerase/dehydratase" evidence="1">
    <location>
        <begin position="4"/>
        <end position="71"/>
    </location>
</feature>
<dbReference type="OrthoDB" id="9809586at2"/>
<protein>
    <recommendedName>
        <fullName evidence="1">NAD-dependent epimerase/dehydratase domain-containing protein</fullName>
    </recommendedName>
</protein>
<dbReference type="PANTHER" id="PTHR48079:SF6">
    <property type="entry name" value="NAD(P)-BINDING DOMAIN-CONTAINING PROTEIN-RELATED"/>
    <property type="match status" value="1"/>
</dbReference>
<evidence type="ECO:0000313" key="3">
    <source>
        <dbReference type="Proteomes" id="UP000234950"/>
    </source>
</evidence>